<feature type="transmembrane region" description="Helical" evidence="7">
    <location>
        <begin position="168"/>
        <end position="189"/>
    </location>
</feature>
<keyword evidence="5 7" id="KW-1133">Transmembrane helix</keyword>
<protein>
    <submittedName>
        <fullName evidence="9">DedA family protein</fullName>
    </submittedName>
</protein>
<dbReference type="Proteomes" id="UP001597260">
    <property type="component" value="Unassembled WGS sequence"/>
</dbReference>
<sequence length="225" mass="23188">MAEGTTMLDHLMPLLSSPWLYLIVFAAVAIDGFAPVMPSEAVVIGLGALSAAGSPNLVALATAVTAGGMVGDRISYLLGRKAGCRVTNGRLAVAKEKAEQALLRYGGVAILVGRFLPYGRTATTMTSGSVSLALGRFQLFTALASATWAAYAIGLGRLGGAAFADSPLLGAVSGMVLGMILAGMHTIVAKRREVGKKRRATAQPAACEPARFEAPDRELVTAGQR</sequence>
<reference evidence="10" key="1">
    <citation type="journal article" date="2019" name="Int. J. Syst. Evol. Microbiol.">
        <title>The Global Catalogue of Microorganisms (GCM) 10K type strain sequencing project: providing services to taxonomists for standard genome sequencing and annotation.</title>
        <authorList>
            <consortium name="The Broad Institute Genomics Platform"/>
            <consortium name="The Broad Institute Genome Sequencing Center for Infectious Disease"/>
            <person name="Wu L."/>
            <person name="Ma J."/>
        </authorList>
    </citation>
    <scope>NUCLEOTIDE SEQUENCE [LARGE SCALE GENOMIC DNA]</scope>
    <source>
        <strain evidence="10">JCM 31037</strain>
    </source>
</reference>
<dbReference type="RefSeq" id="WP_377572858.1">
    <property type="nucleotide sequence ID" value="NZ_JBHTMP010000034.1"/>
</dbReference>
<evidence type="ECO:0000256" key="4">
    <source>
        <dbReference type="ARBA" id="ARBA00022692"/>
    </source>
</evidence>
<evidence type="ECO:0000256" key="7">
    <source>
        <dbReference type="RuleBase" id="RU367016"/>
    </source>
</evidence>
<dbReference type="PANTHER" id="PTHR30353:SF0">
    <property type="entry name" value="TRANSMEMBRANE PROTEIN"/>
    <property type="match status" value="1"/>
</dbReference>
<evidence type="ECO:0000256" key="1">
    <source>
        <dbReference type="ARBA" id="ARBA00004651"/>
    </source>
</evidence>
<comment type="similarity">
    <text evidence="2 7">Belongs to the DedA family.</text>
</comment>
<evidence type="ECO:0000313" key="9">
    <source>
        <dbReference type="EMBL" id="MFD1323574.1"/>
    </source>
</evidence>
<evidence type="ECO:0000256" key="2">
    <source>
        <dbReference type="ARBA" id="ARBA00010792"/>
    </source>
</evidence>
<proteinExistence type="inferred from homology"/>
<evidence type="ECO:0000256" key="3">
    <source>
        <dbReference type="ARBA" id="ARBA00022475"/>
    </source>
</evidence>
<keyword evidence="6 7" id="KW-0472">Membrane</keyword>
<dbReference type="EMBL" id="JBHTMP010000034">
    <property type="protein sequence ID" value="MFD1323574.1"/>
    <property type="molecule type" value="Genomic_DNA"/>
</dbReference>
<keyword evidence="4 7" id="KW-0812">Transmembrane</keyword>
<gene>
    <name evidence="9" type="ORF">ACFQ4H_21035</name>
</gene>
<feature type="transmembrane region" description="Helical" evidence="7">
    <location>
        <begin position="42"/>
        <end position="71"/>
    </location>
</feature>
<comment type="caution">
    <text evidence="9">The sequence shown here is derived from an EMBL/GenBank/DDBJ whole genome shotgun (WGS) entry which is preliminary data.</text>
</comment>
<organism evidence="9 10">
    <name type="scientific">Micromonospora sonneratiae</name>
    <dbReference type="NCBI Taxonomy" id="1184706"/>
    <lineage>
        <taxon>Bacteria</taxon>
        <taxon>Bacillati</taxon>
        <taxon>Actinomycetota</taxon>
        <taxon>Actinomycetes</taxon>
        <taxon>Micromonosporales</taxon>
        <taxon>Micromonosporaceae</taxon>
        <taxon>Micromonospora</taxon>
    </lineage>
</organism>
<dbReference type="InterPro" id="IPR032818">
    <property type="entry name" value="DedA-like"/>
</dbReference>
<evidence type="ECO:0000256" key="5">
    <source>
        <dbReference type="ARBA" id="ARBA00022989"/>
    </source>
</evidence>
<feature type="transmembrane region" description="Helical" evidence="7">
    <location>
        <begin position="137"/>
        <end position="156"/>
    </location>
</feature>
<evidence type="ECO:0000313" key="10">
    <source>
        <dbReference type="Proteomes" id="UP001597260"/>
    </source>
</evidence>
<accession>A0ABW3YGH0</accession>
<dbReference type="PANTHER" id="PTHR30353">
    <property type="entry name" value="INNER MEMBRANE PROTEIN DEDA-RELATED"/>
    <property type="match status" value="1"/>
</dbReference>
<name>A0ABW3YGH0_9ACTN</name>
<dbReference type="InterPro" id="IPR032816">
    <property type="entry name" value="VTT_dom"/>
</dbReference>
<keyword evidence="3 7" id="KW-1003">Cell membrane</keyword>
<keyword evidence="10" id="KW-1185">Reference proteome</keyword>
<feature type="domain" description="VTT" evidence="8">
    <location>
        <begin position="38"/>
        <end position="157"/>
    </location>
</feature>
<dbReference type="Pfam" id="PF09335">
    <property type="entry name" value="VTT_dom"/>
    <property type="match status" value="1"/>
</dbReference>
<evidence type="ECO:0000259" key="8">
    <source>
        <dbReference type="Pfam" id="PF09335"/>
    </source>
</evidence>
<feature type="transmembrane region" description="Helical" evidence="7">
    <location>
        <begin position="12"/>
        <end position="30"/>
    </location>
</feature>
<comment type="subcellular location">
    <subcellularLocation>
        <location evidence="1 7">Cell membrane</location>
        <topology evidence="1 7">Multi-pass membrane protein</topology>
    </subcellularLocation>
</comment>
<evidence type="ECO:0000256" key="6">
    <source>
        <dbReference type="ARBA" id="ARBA00023136"/>
    </source>
</evidence>